<sequence length="68" mass="7354">MGPASITRDAVKHVLGTLRQASPRTTQAGTNEWPLTSGWGKAGWTIFVIVLPFLGAFVYLIAPARTWA</sequence>
<name>A0A5C4JJT7_9ACTN</name>
<dbReference type="AlphaFoldDB" id="A0A5C4JJT7"/>
<keyword evidence="3" id="KW-1185">Reference proteome</keyword>
<comment type="caution">
    <text evidence="2">The sequence shown here is derived from an EMBL/GenBank/DDBJ whole genome shotgun (WGS) entry which is preliminary data.</text>
</comment>
<proteinExistence type="predicted"/>
<keyword evidence="1" id="KW-0472">Membrane</keyword>
<accession>A0A5C4JJT7</accession>
<evidence type="ECO:0000313" key="3">
    <source>
        <dbReference type="Proteomes" id="UP000309174"/>
    </source>
</evidence>
<dbReference type="OrthoDB" id="7596142at2"/>
<evidence type="ECO:0000313" key="2">
    <source>
        <dbReference type="EMBL" id="TMR06912.1"/>
    </source>
</evidence>
<dbReference type="GO" id="GO:0005886">
    <property type="term" value="C:plasma membrane"/>
    <property type="evidence" value="ECO:0007669"/>
    <property type="project" value="UniProtKB-SubCell"/>
</dbReference>
<gene>
    <name evidence="2" type="ORF">ETD83_02515</name>
</gene>
<feature type="transmembrane region" description="Helical" evidence="1">
    <location>
        <begin position="42"/>
        <end position="62"/>
    </location>
</feature>
<protein>
    <submittedName>
        <fullName evidence="2">Uncharacterized protein</fullName>
    </submittedName>
</protein>
<keyword evidence="1" id="KW-0812">Transmembrane</keyword>
<dbReference type="Proteomes" id="UP000309174">
    <property type="component" value="Unassembled WGS sequence"/>
</dbReference>
<organism evidence="2 3">
    <name type="scientific">Actinomadura soli</name>
    <dbReference type="NCBI Taxonomy" id="2508997"/>
    <lineage>
        <taxon>Bacteria</taxon>
        <taxon>Bacillati</taxon>
        <taxon>Actinomycetota</taxon>
        <taxon>Actinomycetes</taxon>
        <taxon>Streptosporangiales</taxon>
        <taxon>Thermomonosporaceae</taxon>
        <taxon>Actinomadura</taxon>
    </lineage>
</organism>
<keyword evidence="1" id="KW-1133">Transmembrane helix</keyword>
<dbReference type="EMBL" id="VCKW01000007">
    <property type="protein sequence ID" value="TMR06912.1"/>
    <property type="molecule type" value="Genomic_DNA"/>
</dbReference>
<reference evidence="2 3" key="1">
    <citation type="submission" date="2019-05" db="EMBL/GenBank/DDBJ databases">
        <title>Draft genome sequence of Actinomadura sp. 14C53.</title>
        <authorList>
            <person name="Saricaoglu S."/>
            <person name="Isik K."/>
        </authorList>
    </citation>
    <scope>NUCLEOTIDE SEQUENCE [LARGE SCALE GENOMIC DNA]</scope>
    <source>
        <strain evidence="2 3">14C53</strain>
    </source>
</reference>
<evidence type="ECO:0000256" key="1">
    <source>
        <dbReference type="SAM" id="Phobius"/>
    </source>
</evidence>